<dbReference type="Proteomes" id="UP001596500">
    <property type="component" value="Unassembled WGS sequence"/>
</dbReference>
<protein>
    <submittedName>
        <fullName evidence="1">Uncharacterized protein</fullName>
    </submittedName>
</protein>
<sequence length="52" mass="5850">MESLWFHLIVVPGVFLLGRLSGSVKVTGFRARTVLAKGRVPLSDKRKKKEIK</sequence>
<name>A0ABW2RMF8_9BACL</name>
<keyword evidence="2" id="KW-1185">Reference proteome</keyword>
<accession>A0ABW2RMF8</accession>
<comment type="caution">
    <text evidence="1">The sequence shown here is derived from an EMBL/GenBank/DDBJ whole genome shotgun (WGS) entry which is preliminary data.</text>
</comment>
<dbReference type="EMBL" id="JBHTBW010000045">
    <property type="protein sequence ID" value="MFC7442139.1"/>
    <property type="molecule type" value="Genomic_DNA"/>
</dbReference>
<organism evidence="1 2">
    <name type="scientific">Laceyella putida</name>
    <dbReference type="NCBI Taxonomy" id="110101"/>
    <lineage>
        <taxon>Bacteria</taxon>
        <taxon>Bacillati</taxon>
        <taxon>Bacillota</taxon>
        <taxon>Bacilli</taxon>
        <taxon>Bacillales</taxon>
        <taxon>Thermoactinomycetaceae</taxon>
        <taxon>Laceyella</taxon>
    </lineage>
</organism>
<proteinExistence type="predicted"/>
<dbReference type="RefSeq" id="WP_379865796.1">
    <property type="nucleotide sequence ID" value="NZ_JBHTBW010000045.1"/>
</dbReference>
<gene>
    <name evidence="1" type="ORF">ACFQNG_13675</name>
</gene>
<evidence type="ECO:0000313" key="2">
    <source>
        <dbReference type="Proteomes" id="UP001596500"/>
    </source>
</evidence>
<reference evidence="2" key="1">
    <citation type="journal article" date="2019" name="Int. J. Syst. Evol. Microbiol.">
        <title>The Global Catalogue of Microorganisms (GCM) 10K type strain sequencing project: providing services to taxonomists for standard genome sequencing and annotation.</title>
        <authorList>
            <consortium name="The Broad Institute Genomics Platform"/>
            <consortium name="The Broad Institute Genome Sequencing Center for Infectious Disease"/>
            <person name="Wu L."/>
            <person name="Ma J."/>
        </authorList>
    </citation>
    <scope>NUCLEOTIDE SEQUENCE [LARGE SCALE GENOMIC DNA]</scope>
    <source>
        <strain evidence="2">CGMCC 1.12942</strain>
    </source>
</reference>
<evidence type="ECO:0000313" key="1">
    <source>
        <dbReference type="EMBL" id="MFC7442139.1"/>
    </source>
</evidence>